<sequence length="9" mass="1086">MPCYCIEEV</sequence>
<reference evidence="1 2" key="1">
    <citation type="journal article" date="2011" name="Genome Res.">
        <title>Whole genome sequencing of multiple Leishmania donovani clinical isolates provides insights into population structure and mechanisms of drug resistance.</title>
        <authorList>
            <person name="Downing T."/>
            <person name="Imamura H."/>
            <person name="Decuypere S."/>
            <person name="Clark T.G."/>
            <person name="Coombs G.H."/>
            <person name="Cotton J.A."/>
            <person name="Hilley J.D."/>
            <person name="de Doncker S."/>
            <person name="Maes I."/>
            <person name="Mottram J.C."/>
            <person name="Quail M.A."/>
            <person name="Rijal S."/>
            <person name="Sanders M."/>
            <person name="Schonian G."/>
            <person name="Stark O."/>
            <person name="Sundar S."/>
            <person name="Vanaerschot M."/>
            <person name="Hertz-Fowler C."/>
            <person name="Dujardin J.C."/>
            <person name="Berriman M."/>
        </authorList>
    </citation>
    <scope>NUCLEOTIDE SEQUENCE [LARGE SCALE GENOMIC DNA]</scope>
    <source>
        <strain evidence="1 2">BPK282A1</strain>
    </source>
</reference>
<evidence type="ECO:0000313" key="2">
    <source>
        <dbReference type="Proteomes" id="UP000008980"/>
    </source>
</evidence>
<dbReference type="GeneID" id="13385546"/>
<dbReference type="Proteomes" id="UP000008980">
    <property type="component" value="Chromosome 30"/>
</dbReference>
<accession>E9BLL9</accession>
<evidence type="ECO:0000313" key="1">
    <source>
        <dbReference type="EMBL" id="CBZ36147.2"/>
    </source>
</evidence>
<protein>
    <submittedName>
        <fullName evidence="1">Ubiquitin hydrolase, putative</fullName>
    </submittedName>
</protein>
<dbReference type="GO" id="GO:0016787">
    <property type="term" value="F:hydrolase activity"/>
    <property type="evidence" value="ECO:0007669"/>
    <property type="project" value="UniProtKB-KW"/>
</dbReference>
<keyword evidence="1" id="KW-0378">Hydrolase</keyword>
<proteinExistence type="predicted"/>
<dbReference type="RefSeq" id="XP_003862839.1">
    <property type="nucleotide sequence ID" value="XM_003862791.1"/>
</dbReference>
<reference evidence="2" key="2">
    <citation type="submission" date="2011-02" db="EMBL/GenBank/DDBJ databases">
        <title>Whole genome sequencing of Leishmania donovani clinical lines reveals dynamic variation related to drug resistance.</title>
        <authorList>
            <person name="Downing T."/>
            <person name="Imamura H."/>
            <person name="Sanders M."/>
            <person name="Decuypere S."/>
            <person name="Hertz-Fowler C."/>
            <person name="Clark T.G."/>
            <person name="Rijal S."/>
            <person name="Sundar S."/>
            <person name="Quail M.A."/>
            <person name="De Doncker S."/>
            <person name="Maes I."/>
            <person name="Vanaerschot M."/>
            <person name="Stark O."/>
            <person name="Schonian G."/>
            <person name="Dujardin J.C."/>
            <person name="Berriman M."/>
        </authorList>
    </citation>
    <scope>NUCLEOTIDE SEQUENCE [LARGE SCALE GENOMIC DNA]</scope>
    <source>
        <strain evidence="2">BPK282A1</strain>
    </source>
</reference>
<feature type="non-terminal residue" evidence="1">
    <location>
        <position position="9"/>
    </location>
</feature>
<gene>
    <name evidence="1" type="ORF">LDBPK_301260</name>
</gene>
<dbReference type="EMBL" id="FR799617">
    <property type="protein sequence ID" value="CBZ36147.2"/>
    <property type="molecule type" value="Genomic_DNA"/>
</dbReference>
<dbReference type="KEGG" id="ldo:LDBPK_301260"/>
<dbReference type="VEuPathDB" id="TriTrypDB:LdBPK_301260.1"/>
<organism evidence="1 2">
    <name type="scientific">Leishmania donovani</name>
    <dbReference type="NCBI Taxonomy" id="5661"/>
    <lineage>
        <taxon>Eukaryota</taxon>
        <taxon>Discoba</taxon>
        <taxon>Euglenozoa</taxon>
        <taxon>Kinetoplastea</taxon>
        <taxon>Metakinetoplastina</taxon>
        <taxon>Trypanosomatida</taxon>
        <taxon>Trypanosomatidae</taxon>
        <taxon>Leishmaniinae</taxon>
        <taxon>Leishmania</taxon>
    </lineage>
</organism>
<name>E9BLL9_LEIDO</name>